<evidence type="ECO:0008006" key="4">
    <source>
        <dbReference type="Google" id="ProtNLM"/>
    </source>
</evidence>
<keyword evidence="3" id="KW-1185">Reference proteome</keyword>
<comment type="caution">
    <text evidence="2">The sequence shown here is derived from an EMBL/GenBank/DDBJ whole genome shotgun (WGS) entry which is preliminary data.</text>
</comment>
<proteinExistence type="predicted"/>
<dbReference type="InterPro" id="IPR006476">
    <property type="entry name" value="CHP01589_pln"/>
</dbReference>
<reference evidence="2 3" key="1">
    <citation type="submission" date="2019-05" db="EMBL/GenBank/DDBJ databases">
        <title>Mikania micrantha, genome provides insights into the molecular mechanism of rapid growth.</title>
        <authorList>
            <person name="Liu B."/>
        </authorList>
    </citation>
    <scope>NUCLEOTIDE SEQUENCE [LARGE SCALE GENOMIC DNA]</scope>
    <source>
        <strain evidence="2">NLD-2019</strain>
        <tissue evidence="2">Leaf</tissue>
    </source>
</reference>
<dbReference type="Proteomes" id="UP000326396">
    <property type="component" value="Linkage Group LG6"/>
</dbReference>
<sequence>MSGGEVKKVSPQDLQLVQNLIERCLQLYMSQKEVVSTLLHQAKIEPSFTELVWQKLEEENQDFFKAYHLRLILKDQILKFNKLLQTQAELMSQISPATSAASVAISNGSHVPLMNQNMHQSTAAKLPGGLTNGGSSLHPCMQSGGDVPPNLLMNQNSSMGIMHGLNGEGIIKAESSYSEESSFMFNPANNVLERHPVMPAVPIPSFIGEESTPKPVNDPIVDTGAPSFGFLGQIPRNFSLSDLTADFSISSGILDNYSRSPYLAADTDFLNPHDNGDIQDFQQPPPVGKLTAVEEDEKLSEPPPKSSRNNGEGRPPAEKLSEPEKGWNRMRSYLRC</sequence>
<protein>
    <recommendedName>
        <fullName evidence="4">Angiotensin-converting enzyme 2</fullName>
    </recommendedName>
</protein>
<evidence type="ECO:0000313" key="2">
    <source>
        <dbReference type="EMBL" id="KAD3336264.1"/>
    </source>
</evidence>
<name>A0A5N6M6L0_9ASTR</name>
<evidence type="ECO:0000256" key="1">
    <source>
        <dbReference type="SAM" id="MobiDB-lite"/>
    </source>
</evidence>
<evidence type="ECO:0000313" key="3">
    <source>
        <dbReference type="Proteomes" id="UP000326396"/>
    </source>
</evidence>
<dbReference type="Pfam" id="PF09713">
    <property type="entry name" value="A_thal_3526"/>
    <property type="match status" value="1"/>
</dbReference>
<dbReference type="PANTHER" id="PTHR31871:SF1">
    <property type="entry name" value="HISTIDINE-TRNA LIGASE"/>
    <property type="match status" value="1"/>
</dbReference>
<dbReference type="OrthoDB" id="1620396at2759"/>
<organism evidence="2 3">
    <name type="scientific">Mikania micrantha</name>
    <name type="common">bitter vine</name>
    <dbReference type="NCBI Taxonomy" id="192012"/>
    <lineage>
        <taxon>Eukaryota</taxon>
        <taxon>Viridiplantae</taxon>
        <taxon>Streptophyta</taxon>
        <taxon>Embryophyta</taxon>
        <taxon>Tracheophyta</taxon>
        <taxon>Spermatophyta</taxon>
        <taxon>Magnoliopsida</taxon>
        <taxon>eudicotyledons</taxon>
        <taxon>Gunneridae</taxon>
        <taxon>Pentapetalae</taxon>
        <taxon>asterids</taxon>
        <taxon>campanulids</taxon>
        <taxon>Asterales</taxon>
        <taxon>Asteraceae</taxon>
        <taxon>Asteroideae</taxon>
        <taxon>Heliantheae alliance</taxon>
        <taxon>Eupatorieae</taxon>
        <taxon>Mikania</taxon>
    </lineage>
</organism>
<dbReference type="AlphaFoldDB" id="A0A5N6M6L0"/>
<dbReference type="EMBL" id="SZYD01000016">
    <property type="protein sequence ID" value="KAD3336264.1"/>
    <property type="molecule type" value="Genomic_DNA"/>
</dbReference>
<gene>
    <name evidence="2" type="ORF">E3N88_31783</name>
</gene>
<dbReference type="NCBIfam" id="TIGR01589">
    <property type="entry name" value="A_thal_3526"/>
    <property type="match status" value="1"/>
</dbReference>
<feature type="region of interest" description="Disordered" evidence="1">
    <location>
        <begin position="268"/>
        <end position="336"/>
    </location>
</feature>
<feature type="compositionally biased region" description="Basic and acidic residues" evidence="1">
    <location>
        <begin position="315"/>
        <end position="327"/>
    </location>
</feature>
<accession>A0A5N6M6L0</accession>
<dbReference type="PANTHER" id="PTHR31871">
    <property type="entry name" value="OS02G0137100 PROTEIN"/>
    <property type="match status" value="1"/>
</dbReference>